<keyword evidence="2" id="KW-1003">Cell membrane</keyword>
<dbReference type="Gene3D" id="3.40.50.300">
    <property type="entry name" value="P-loop containing nucleotide triphosphate hydrolases"/>
    <property type="match status" value="2"/>
</dbReference>
<dbReference type="EMBL" id="JBHUDD010000132">
    <property type="protein sequence ID" value="MFD1510596.1"/>
    <property type="molecule type" value="Genomic_DNA"/>
</dbReference>
<keyword evidence="7" id="KW-0653">Protein transport</keyword>
<dbReference type="InterPro" id="IPR044722">
    <property type="entry name" value="SecA_SF2_C"/>
</dbReference>
<dbReference type="RefSeq" id="WP_379916918.1">
    <property type="nucleotide sequence ID" value="NZ_JBHUDD010000132.1"/>
</dbReference>
<evidence type="ECO:0000256" key="3">
    <source>
        <dbReference type="ARBA" id="ARBA00022490"/>
    </source>
</evidence>
<dbReference type="SUPFAM" id="SSF81767">
    <property type="entry name" value="Pre-protein crosslinking domain of SecA"/>
    <property type="match status" value="1"/>
</dbReference>
<evidence type="ECO:0000256" key="5">
    <source>
        <dbReference type="ARBA" id="ARBA00022741"/>
    </source>
</evidence>
<dbReference type="InterPro" id="IPR014001">
    <property type="entry name" value="Helicase_ATP-bd"/>
</dbReference>
<evidence type="ECO:0000256" key="2">
    <source>
        <dbReference type="ARBA" id="ARBA00022475"/>
    </source>
</evidence>
<evidence type="ECO:0000256" key="1">
    <source>
        <dbReference type="ARBA" id="ARBA00022448"/>
    </source>
</evidence>
<dbReference type="InterPro" id="IPR000185">
    <property type="entry name" value="SecA"/>
</dbReference>
<keyword evidence="6" id="KW-0067">ATP-binding</keyword>
<dbReference type="PROSITE" id="PS51196">
    <property type="entry name" value="SECA_MOTOR_DEAD"/>
    <property type="match status" value="1"/>
</dbReference>
<keyword evidence="4" id="KW-0997">Cell inner membrane</keyword>
<reference evidence="15" key="1">
    <citation type="journal article" date="2019" name="Int. J. Syst. Evol. Microbiol.">
        <title>The Global Catalogue of Microorganisms (GCM) 10K type strain sequencing project: providing services to taxonomists for standard genome sequencing and annotation.</title>
        <authorList>
            <consortium name="The Broad Institute Genomics Platform"/>
            <consortium name="The Broad Institute Genome Sequencing Center for Infectious Disease"/>
            <person name="Wu L."/>
            <person name="Ma J."/>
        </authorList>
    </citation>
    <scope>NUCLEOTIDE SEQUENCE [LARGE SCALE GENOMIC DNA]</scope>
    <source>
        <strain evidence="15">CGMCC 1.12477</strain>
    </source>
</reference>
<dbReference type="SMART" id="SM00958">
    <property type="entry name" value="SecA_PP_bind"/>
    <property type="match status" value="1"/>
</dbReference>
<organism evidence="14 15">
    <name type="scientific">Lacimonas salitolerans</name>
    <dbReference type="NCBI Taxonomy" id="1323750"/>
    <lineage>
        <taxon>Bacteria</taxon>
        <taxon>Pseudomonadati</taxon>
        <taxon>Pseudomonadota</taxon>
        <taxon>Alphaproteobacteria</taxon>
        <taxon>Rhodobacterales</taxon>
        <taxon>Paracoccaceae</taxon>
        <taxon>Lacimonas</taxon>
    </lineage>
</organism>
<evidence type="ECO:0000313" key="15">
    <source>
        <dbReference type="Proteomes" id="UP001597186"/>
    </source>
</evidence>
<dbReference type="Pfam" id="PF21090">
    <property type="entry name" value="P-loop_SecA"/>
    <property type="match status" value="2"/>
</dbReference>
<evidence type="ECO:0000259" key="11">
    <source>
        <dbReference type="PROSITE" id="PS51192"/>
    </source>
</evidence>
<keyword evidence="3" id="KW-0963">Cytoplasm</keyword>
<keyword evidence="8" id="KW-1278">Translocase</keyword>
<dbReference type="SMART" id="SM00957">
    <property type="entry name" value="SecA_DEAD"/>
    <property type="match status" value="1"/>
</dbReference>
<evidence type="ECO:0000313" key="14">
    <source>
        <dbReference type="EMBL" id="MFD1510596.1"/>
    </source>
</evidence>
<dbReference type="PROSITE" id="PS51194">
    <property type="entry name" value="HELICASE_CTER"/>
    <property type="match status" value="1"/>
</dbReference>
<evidence type="ECO:0000256" key="10">
    <source>
        <dbReference type="ARBA" id="ARBA00023136"/>
    </source>
</evidence>
<dbReference type="InterPro" id="IPR027417">
    <property type="entry name" value="P-loop_NTPase"/>
</dbReference>
<keyword evidence="9" id="KW-0811">Translocation</keyword>
<evidence type="ECO:0000256" key="9">
    <source>
        <dbReference type="ARBA" id="ARBA00023010"/>
    </source>
</evidence>
<dbReference type="PANTHER" id="PTHR30612:SF0">
    <property type="entry name" value="CHLOROPLAST PROTEIN-TRANSPORTING ATPASE"/>
    <property type="match status" value="1"/>
</dbReference>
<dbReference type="Proteomes" id="UP001597186">
    <property type="component" value="Unassembled WGS sequence"/>
</dbReference>
<keyword evidence="10" id="KW-0472">Membrane</keyword>
<dbReference type="InterPro" id="IPR011130">
    <property type="entry name" value="SecA_preprotein_X-link_dom"/>
</dbReference>
<gene>
    <name evidence="14" type="ORF">ACFTOW_14490</name>
</gene>
<evidence type="ECO:0000256" key="8">
    <source>
        <dbReference type="ARBA" id="ARBA00022967"/>
    </source>
</evidence>
<dbReference type="InterPro" id="IPR036670">
    <property type="entry name" value="SecA_X-link_sf"/>
</dbReference>
<dbReference type="InterPro" id="IPR014018">
    <property type="entry name" value="SecA_motor_DEAD"/>
</dbReference>
<accession>A0ABW4EIS7</accession>
<dbReference type="PROSITE" id="PS51192">
    <property type="entry name" value="HELICASE_ATP_BIND_1"/>
    <property type="match status" value="1"/>
</dbReference>
<dbReference type="InterPro" id="IPR001650">
    <property type="entry name" value="Helicase_C-like"/>
</dbReference>
<dbReference type="SUPFAM" id="SSF52540">
    <property type="entry name" value="P-loop containing nucleoside triphosphate hydrolases"/>
    <property type="match status" value="2"/>
</dbReference>
<evidence type="ECO:0000256" key="6">
    <source>
        <dbReference type="ARBA" id="ARBA00022840"/>
    </source>
</evidence>
<proteinExistence type="predicted"/>
<keyword evidence="1" id="KW-0813">Transport</keyword>
<dbReference type="PANTHER" id="PTHR30612">
    <property type="entry name" value="SECA INNER MEMBRANE COMPONENT OF SEC PROTEIN SECRETION SYSTEM"/>
    <property type="match status" value="1"/>
</dbReference>
<dbReference type="Pfam" id="PF01043">
    <property type="entry name" value="SecA_PP_bind"/>
    <property type="match status" value="1"/>
</dbReference>
<evidence type="ECO:0000256" key="7">
    <source>
        <dbReference type="ARBA" id="ARBA00022927"/>
    </source>
</evidence>
<evidence type="ECO:0000256" key="4">
    <source>
        <dbReference type="ARBA" id="ARBA00022519"/>
    </source>
</evidence>
<name>A0ABW4EIS7_9RHOB</name>
<sequence length="695" mass="77047">MKTVAHPRPSLLTQLITGAPETGAPSLWHQTELVDQFPSDRLRALEAHRREVTPTWLDRIGMGFSAHVAGLRPQLPRLRRLATRVLKRRLDFSAMPEDMFAGTLRDVADQCRISHRAAARDVGMGDLVALAAVSEAVFRVNGFVPHREQLMAAIALLEGRMAEMATGEGKTITAAIAATVAAWRGLPCHVVTANDYLAARDAELGQPLFALCQVSAASVTGDTPPEARAVGYRHDIVYTTAKDLLADHLRDQLALGQRGFRVRFALAAARNGAQADVPDVTTRGLFQVIVDEADSVLIDEALTPLIISAQRPDDLLVDAAQEAVRLARALTPEADYRIRPMLRDVQLTSSGKEMLHRLTRQLDPFWRRRDRAEELVQMALYADHMMERDRHFVVEDGKVVLIDELTGRLARQRTLSLGMQQVLEAAEGLEISPLSEVRARQSFQRFFRLFRRLGGMTGTASEARSEFARAYGLTTLKIPTHRKVRRRRWATRVFANEQVKFAAIATEAAQLSRAGRAVLIGVRSLRVSEALHAYLMQAHPDVPIKMLNAVNNEHESTVVAAAGQRGALTIATNLAGRGTDIKLDPSVREKGGLHVIVAESNDFLRIDRQLIGRCARQGDPGSYRRFISLDEELIHRFLPHPLLALWQLQRSAIPPLNGAMAIAMIRQVRARAARLAVRQRLQMLKADIESDKAGI</sequence>
<evidence type="ECO:0000259" key="13">
    <source>
        <dbReference type="PROSITE" id="PS51196"/>
    </source>
</evidence>
<dbReference type="Pfam" id="PF07517">
    <property type="entry name" value="SecA_DEAD"/>
    <property type="match status" value="1"/>
</dbReference>
<comment type="caution">
    <text evidence="14">The sequence shown here is derived from an EMBL/GenBank/DDBJ whole genome shotgun (WGS) entry which is preliminary data.</text>
</comment>
<protein>
    <submittedName>
        <fullName evidence="14">Translocase</fullName>
    </submittedName>
</protein>
<feature type="domain" description="SecA family profile" evidence="13">
    <location>
        <begin position="60"/>
        <end position="658"/>
    </location>
</feature>
<dbReference type="InterPro" id="IPR011115">
    <property type="entry name" value="SecA_DEAD"/>
</dbReference>
<feature type="domain" description="Helicase ATP-binding" evidence="11">
    <location>
        <begin position="151"/>
        <end position="329"/>
    </location>
</feature>
<dbReference type="Gene3D" id="3.90.1440.10">
    <property type="entry name" value="SecA, preprotein cross-linking domain"/>
    <property type="match status" value="1"/>
</dbReference>
<dbReference type="PRINTS" id="PR00906">
    <property type="entry name" value="SECA"/>
</dbReference>
<keyword evidence="5" id="KW-0547">Nucleotide-binding</keyword>
<evidence type="ECO:0000259" key="12">
    <source>
        <dbReference type="PROSITE" id="PS51194"/>
    </source>
</evidence>
<keyword evidence="15" id="KW-1185">Reference proteome</keyword>
<feature type="domain" description="Helicase C-terminal" evidence="12">
    <location>
        <begin position="498"/>
        <end position="664"/>
    </location>
</feature>